<dbReference type="STRING" id="988821.SAMN05421867_11335"/>
<dbReference type="OrthoDB" id="128708at2"/>
<dbReference type="Proteomes" id="UP000199012">
    <property type="component" value="Unassembled WGS sequence"/>
</dbReference>
<dbReference type="InterPro" id="IPR050678">
    <property type="entry name" value="DNA_Partitioning_ATPase"/>
</dbReference>
<dbReference type="CDD" id="cd02042">
    <property type="entry name" value="ParAB_family"/>
    <property type="match status" value="1"/>
</dbReference>
<dbReference type="InterPro" id="IPR027417">
    <property type="entry name" value="P-loop_NTPase"/>
</dbReference>
<evidence type="ECO:0000259" key="1">
    <source>
        <dbReference type="Pfam" id="PF13614"/>
    </source>
</evidence>
<dbReference type="SUPFAM" id="SSF52540">
    <property type="entry name" value="P-loop containing nucleoside triphosphate hydrolases"/>
    <property type="match status" value="1"/>
</dbReference>
<dbReference type="PANTHER" id="PTHR13696:SF99">
    <property type="entry name" value="COBYRINIC ACID AC-DIAMIDE SYNTHASE"/>
    <property type="match status" value="1"/>
</dbReference>
<dbReference type="EMBL" id="FOKA01000013">
    <property type="protein sequence ID" value="SFB29793.1"/>
    <property type="molecule type" value="Genomic_DNA"/>
</dbReference>
<name>A0A1I1A071_9CELL</name>
<accession>A0A1I1A071</accession>
<dbReference type="InterPro" id="IPR025669">
    <property type="entry name" value="AAA_dom"/>
</dbReference>
<evidence type="ECO:0000313" key="2">
    <source>
        <dbReference type="EMBL" id="SFB29793.1"/>
    </source>
</evidence>
<sequence length="336" mass="36110">MDIISFFNHKGGVGKTTLLFNVAIALGRTGKRVLLVDADAQTNLTGTAIDAVTYEDIVERQSTSYHALVPVIQGSGEPRELTPAEIRDNVWILPGHIRLSEYEETLSQAWTDSLAGRYQGFQRTTALQRMILQVASSVEADVAFVDVGPSVGPLNRVVLLGSSGFVLPLAPDLFSLTALPSVGRSLADWIAEWKVALSQGQRTGVLEAFPEGLFTGTPSPLGYVSQQFASYRSAPAAAFQRWLDDIPTAYHDSVVEKLRAEGVATPSGPGEIGTVRNLSSLVPMAQEANAAIFELSGSEARGSQYTRARDTESDFQQLALTIMARLGEVQSPESVA</sequence>
<dbReference type="Gene3D" id="3.40.50.300">
    <property type="entry name" value="P-loop containing nucleotide triphosphate hydrolases"/>
    <property type="match status" value="1"/>
</dbReference>
<organism evidence="2 3">
    <name type="scientific">Cellulomonas marina</name>
    <dbReference type="NCBI Taxonomy" id="988821"/>
    <lineage>
        <taxon>Bacteria</taxon>
        <taxon>Bacillati</taxon>
        <taxon>Actinomycetota</taxon>
        <taxon>Actinomycetes</taxon>
        <taxon>Micrococcales</taxon>
        <taxon>Cellulomonadaceae</taxon>
        <taxon>Cellulomonas</taxon>
    </lineage>
</organism>
<evidence type="ECO:0000313" key="3">
    <source>
        <dbReference type="Proteomes" id="UP000199012"/>
    </source>
</evidence>
<proteinExistence type="predicted"/>
<reference evidence="2 3" key="1">
    <citation type="submission" date="2016-10" db="EMBL/GenBank/DDBJ databases">
        <authorList>
            <person name="de Groot N.N."/>
        </authorList>
    </citation>
    <scope>NUCLEOTIDE SEQUENCE [LARGE SCALE GENOMIC DNA]</scope>
    <source>
        <strain evidence="2 3">CGMCC 4.6945</strain>
    </source>
</reference>
<dbReference type="AlphaFoldDB" id="A0A1I1A071"/>
<dbReference type="RefSeq" id="WP_090033890.1">
    <property type="nucleotide sequence ID" value="NZ_BONM01000016.1"/>
</dbReference>
<gene>
    <name evidence="2" type="ORF">SAMN05421867_11335</name>
</gene>
<feature type="domain" description="AAA" evidence="1">
    <location>
        <begin position="1"/>
        <end position="181"/>
    </location>
</feature>
<keyword evidence="3" id="KW-1185">Reference proteome</keyword>
<dbReference type="Pfam" id="PF13614">
    <property type="entry name" value="AAA_31"/>
    <property type="match status" value="1"/>
</dbReference>
<protein>
    <submittedName>
        <fullName evidence="2">AAA domain-containing protein</fullName>
    </submittedName>
</protein>
<dbReference type="PANTHER" id="PTHR13696">
    <property type="entry name" value="P-LOOP CONTAINING NUCLEOSIDE TRIPHOSPHATE HYDROLASE"/>
    <property type="match status" value="1"/>
</dbReference>